<gene>
    <name evidence="1" type="ORF">GWI33_021483</name>
</gene>
<name>A0A834IR86_RHYFE</name>
<organism evidence="1 2">
    <name type="scientific">Rhynchophorus ferrugineus</name>
    <name type="common">Red palm weevil</name>
    <name type="synonym">Curculio ferrugineus</name>
    <dbReference type="NCBI Taxonomy" id="354439"/>
    <lineage>
        <taxon>Eukaryota</taxon>
        <taxon>Metazoa</taxon>
        <taxon>Ecdysozoa</taxon>
        <taxon>Arthropoda</taxon>
        <taxon>Hexapoda</taxon>
        <taxon>Insecta</taxon>
        <taxon>Pterygota</taxon>
        <taxon>Neoptera</taxon>
        <taxon>Endopterygota</taxon>
        <taxon>Coleoptera</taxon>
        <taxon>Polyphaga</taxon>
        <taxon>Cucujiformia</taxon>
        <taxon>Curculionidae</taxon>
        <taxon>Dryophthorinae</taxon>
        <taxon>Rhynchophorus</taxon>
    </lineage>
</organism>
<protein>
    <submittedName>
        <fullName evidence="1">Uncharacterized protein</fullName>
    </submittedName>
</protein>
<dbReference type="EMBL" id="JAACXV010000068">
    <property type="protein sequence ID" value="KAF7284840.1"/>
    <property type="molecule type" value="Genomic_DNA"/>
</dbReference>
<evidence type="ECO:0000313" key="2">
    <source>
        <dbReference type="Proteomes" id="UP000625711"/>
    </source>
</evidence>
<keyword evidence="2" id="KW-1185">Reference proteome</keyword>
<dbReference type="AlphaFoldDB" id="A0A834IR86"/>
<evidence type="ECO:0000313" key="1">
    <source>
        <dbReference type="EMBL" id="KAF7284840.1"/>
    </source>
</evidence>
<sequence>MTGLLKEWLEELLVDRQPTETQTRDKVTGPKSNVGRKLNTNKIIDLETELGVDVGNSKLQASEAGRAPPK</sequence>
<reference evidence="1" key="1">
    <citation type="submission" date="2020-08" db="EMBL/GenBank/DDBJ databases">
        <title>Genome sequencing and assembly of the red palm weevil Rhynchophorus ferrugineus.</title>
        <authorList>
            <person name="Dias G.B."/>
            <person name="Bergman C.M."/>
            <person name="Manee M."/>
        </authorList>
    </citation>
    <scope>NUCLEOTIDE SEQUENCE</scope>
    <source>
        <strain evidence="1">AA-2017</strain>
        <tissue evidence="1">Whole larva</tissue>
    </source>
</reference>
<accession>A0A834IR86</accession>
<proteinExistence type="predicted"/>
<comment type="caution">
    <text evidence="1">The sequence shown here is derived from an EMBL/GenBank/DDBJ whole genome shotgun (WGS) entry which is preliminary data.</text>
</comment>
<dbReference type="Proteomes" id="UP000625711">
    <property type="component" value="Unassembled WGS sequence"/>
</dbReference>